<dbReference type="CDD" id="cd01949">
    <property type="entry name" value="GGDEF"/>
    <property type="match status" value="1"/>
</dbReference>
<dbReference type="EMBL" id="POSK01000006">
    <property type="protein sequence ID" value="PNI04910.1"/>
    <property type="molecule type" value="Genomic_DNA"/>
</dbReference>
<evidence type="ECO:0000313" key="6">
    <source>
        <dbReference type="Proteomes" id="UP000236449"/>
    </source>
</evidence>
<dbReference type="PROSITE" id="PS50885">
    <property type="entry name" value="HAMP"/>
    <property type="match status" value="1"/>
</dbReference>
<dbReference type="SMART" id="SM00052">
    <property type="entry name" value="EAL"/>
    <property type="match status" value="1"/>
</dbReference>
<dbReference type="SUPFAM" id="SSF141868">
    <property type="entry name" value="EAL domain-like"/>
    <property type="match status" value="1"/>
</dbReference>
<dbReference type="PROSITE" id="PS50887">
    <property type="entry name" value="GGDEF"/>
    <property type="match status" value="1"/>
</dbReference>
<dbReference type="OrthoDB" id="8416215at2"/>
<proteinExistence type="predicted"/>
<dbReference type="InterPro" id="IPR029787">
    <property type="entry name" value="Nucleotide_cyclase"/>
</dbReference>
<dbReference type="AlphaFoldDB" id="A0A2J8I309"/>
<feature type="domain" description="HAMP" evidence="3">
    <location>
        <begin position="281"/>
        <end position="333"/>
    </location>
</feature>
<feature type="transmembrane region" description="Helical" evidence="1">
    <location>
        <begin position="260"/>
        <end position="280"/>
    </location>
</feature>
<evidence type="ECO:0000313" key="5">
    <source>
        <dbReference type="EMBL" id="PNI04910.1"/>
    </source>
</evidence>
<evidence type="ECO:0000259" key="3">
    <source>
        <dbReference type="PROSITE" id="PS50885"/>
    </source>
</evidence>
<name>A0A2J8I309_VIBDI</name>
<dbReference type="InterPro" id="IPR001633">
    <property type="entry name" value="EAL_dom"/>
</dbReference>
<dbReference type="PANTHER" id="PTHR44757">
    <property type="entry name" value="DIGUANYLATE CYCLASE DGCP"/>
    <property type="match status" value="1"/>
</dbReference>
<dbReference type="InterPro" id="IPR000160">
    <property type="entry name" value="GGDEF_dom"/>
</dbReference>
<dbReference type="RefSeq" id="WP_102966260.1">
    <property type="nucleotide sequence ID" value="NZ_JAPWHJ010000012.1"/>
</dbReference>
<evidence type="ECO:0000259" key="2">
    <source>
        <dbReference type="PROSITE" id="PS50883"/>
    </source>
</evidence>
<organism evidence="5 6">
    <name type="scientific">Vibrio diazotrophicus</name>
    <dbReference type="NCBI Taxonomy" id="685"/>
    <lineage>
        <taxon>Bacteria</taxon>
        <taxon>Pseudomonadati</taxon>
        <taxon>Pseudomonadota</taxon>
        <taxon>Gammaproteobacteria</taxon>
        <taxon>Vibrionales</taxon>
        <taxon>Vibrionaceae</taxon>
        <taxon>Vibrio</taxon>
    </lineage>
</organism>
<dbReference type="NCBIfam" id="TIGR00254">
    <property type="entry name" value="GGDEF"/>
    <property type="match status" value="1"/>
</dbReference>
<keyword evidence="1" id="KW-1133">Transmembrane helix</keyword>
<keyword evidence="1" id="KW-0472">Membrane</keyword>
<dbReference type="InterPro" id="IPR043128">
    <property type="entry name" value="Rev_trsase/Diguanyl_cyclase"/>
</dbReference>
<dbReference type="InterPro" id="IPR035919">
    <property type="entry name" value="EAL_sf"/>
</dbReference>
<dbReference type="PROSITE" id="PS50883">
    <property type="entry name" value="EAL"/>
    <property type="match status" value="1"/>
</dbReference>
<gene>
    <name evidence="5" type="ORF">C1N32_11300</name>
</gene>
<dbReference type="Proteomes" id="UP000236449">
    <property type="component" value="Unassembled WGS sequence"/>
</dbReference>
<feature type="transmembrane region" description="Helical" evidence="1">
    <location>
        <begin position="6"/>
        <end position="27"/>
    </location>
</feature>
<feature type="domain" description="GGDEF" evidence="4">
    <location>
        <begin position="368"/>
        <end position="509"/>
    </location>
</feature>
<dbReference type="InterPro" id="IPR003660">
    <property type="entry name" value="HAMP_dom"/>
</dbReference>
<dbReference type="Pfam" id="PF00563">
    <property type="entry name" value="EAL"/>
    <property type="match status" value="1"/>
</dbReference>
<dbReference type="PANTHER" id="PTHR44757:SF2">
    <property type="entry name" value="BIOFILM ARCHITECTURE MAINTENANCE PROTEIN MBAA"/>
    <property type="match status" value="1"/>
</dbReference>
<reference evidence="5 6" key="1">
    <citation type="submission" date="2018-01" db="EMBL/GenBank/DDBJ databases">
        <title>Draft genome sequences of six Vibrio diazotrophicus strains isolated from deep-sea sediments of the Baltic Sea.</title>
        <authorList>
            <person name="Castillo D."/>
            <person name="Vandieken V."/>
            <person name="Chiang O."/>
            <person name="Middelboe M."/>
        </authorList>
    </citation>
    <scope>NUCLEOTIDE SEQUENCE [LARGE SCALE GENOMIC DNA]</scope>
    <source>
        <strain evidence="5 6">60.27F</strain>
    </source>
</reference>
<dbReference type="SMART" id="SM00267">
    <property type="entry name" value="GGDEF"/>
    <property type="match status" value="1"/>
</dbReference>
<dbReference type="Gene3D" id="3.30.70.270">
    <property type="match status" value="1"/>
</dbReference>
<dbReference type="GO" id="GO:0016020">
    <property type="term" value="C:membrane"/>
    <property type="evidence" value="ECO:0007669"/>
    <property type="project" value="InterPro"/>
</dbReference>
<comment type="caution">
    <text evidence="5">The sequence shown here is derived from an EMBL/GenBank/DDBJ whole genome shotgun (WGS) entry which is preliminary data.</text>
</comment>
<protein>
    <submittedName>
        <fullName evidence="5">Diguanylate phosphodiesterase</fullName>
    </submittedName>
</protein>
<evidence type="ECO:0000256" key="1">
    <source>
        <dbReference type="SAM" id="Phobius"/>
    </source>
</evidence>
<dbReference type="Gene3D" id="3.20.20.450">
    <property type="entry name" value="EAL domain"/>
    <property type="match status" value="1"/>
</dbReference>
<dbReference type="Pfam" id="PF00990">
    <property type="entry name" value="GGDEF"/>
    <property type="match status" value="1"/>
</dbReference>
<dbReference type="SUPFAM" id="SSF55073">
    <property type="entry name" value="Nucleotide cyclase"/>
    <property type="match status" value="1"/>
</dbReference>
<dbReference type="CDD" id="cd01948">
    <property type="entry name" value="EAL"/>
    <property type="match status" value="1"/>
</dbReference>
<accession>A0A2J8I309</accession>
<keyword evidence="1" id="KW-0812">Transmembrane</keyword>
<dbReference type="GO" id="GO:0007165">
    <property type="term" value="P:signal transduction"/>
    <property type="evidence" value="ECO:0007669"/>
    <property type="project" value="InterPro"/>
</dbReference>
<evidence type="ECO:0000259" key="4">
    <source>
        <dbReference type="PROSITE" id="PS50887"/>
    </source>
</evidence>
<feature type="domain" description="EAL" evidence="2">
    <location>
        <begin position="514"/>
        <end position="769"/>
    </location>
</feature>
<dbReference type="Gene3D" id="6.10.340.10">
    <property type="match status" value="1"/>
</dbReference>
<sequence length="781" mass="90033">MKLNHRILLLIAPVIILSSAVSGYLIYDSQKDALVKRMDSYLQLDMEKLASHFRQTKSLVSSYTFTLANSDIIRHYFSHSNNPYRELELAENIEKTFNVMKSNERDSVALSILDGDNNILYFADNSEDPFSKIDPTVFKFVKKRFNQTLKISDISYTENSSGDGVLVRYDVLDTRTLGTPLSYNRDRIFFIVVYVVLDEFNALRNKLEFDNQSPIFFSKRPQSFSEGLTQTVELQPGMFATLSPAPMLMRNKLNDIRQNLVAAFGGSALFSLVLLLSLLYRHVITPISRLDKQLQEVESKQRNNIERLSTKDEIGRLSSRFYDMYKELNNSYQETKTLAEFDHLTKLCNRYQFQIQAQTTLRESPINSHVQVLYIDLDNFKYVNDKYGHQVGDSLLISFASHVRALSEEFNLNQHVYSLAARLSGDEFAILICAPNRLSDFAAEFSHRLLQPIQEHHDSPLGRFPITASIGIATYPEDGIDIESLLINADTAMYQAKSAGKNQIAHYSKQLDLQVQRRNAIERALRLENFDKEFSLVYQPYYSCSNMEIAGFEVLLRWDSEQLGEVSPTEFIPIAEQTGLFGKIDRWVITHAFKEFSSLSETFDYPIHISINLSSAELNSVDLADYIREQANKYKIRPHWIDFEITETFAADSKAIPLLYDLVEQGYSLTIDDFGSGYTSIVQLVQYPIKRIKFDQGFLETIIDKGKQSVLEPLIQLCHSQMMKVTAEGIESREMQQWLTRYNCDYMQGFFLAPPMSLREIQYWNNDNTEVSYEECNYRFS</sequence>
<dbReference type="InterPro" id="IPR052155">
    <property type="entry name" value="Biofilm_reg_signaling"/>
</dbReference>